<proteinExistence type="predicted"/>
<gene>
    <name evidence="2" type="ORF">Tco_1080460</name>
</gene>
<protein>
    <recommendedName>
        <fullName evidence="4">RNA-directed DNA polymerase, eukaryota</fullName>
    </recommendedName>
</protein>
<reference evidence="2" key="1">
    <citation type="journal article" date="2022" name="Int. J. Mol. Sci.">
        <title>Draft Genome of Tanacetum Coccineum: Genomic Comparison of Closely Related Tanacetum-Family Plants.</title>
        <authorList>
            <person name="Yamashiro T."/>
            <person name="Shiraishi A."/>
            <person name="Nakayama K."/>
            <person name="Satake H."/>
        </authorList>
    </citation>
    <scope>NUCLEOTIDE SEQUENCE</scope>
</reference>
<evidence type="ECO:0008006" key="4">
    <source>
        <dbReference type="Google" id="ProtNLM"/>
    </source>
</evidence>
<evidence type="ECO:0000313" key="3">
    <source>
        <dbReference type="Proteomes" id="UP001151760"/>
    </source>
</evidence>
<dbReference type="Proteomes" id="UP001151760">
    <property type="component" value="Unassembled WGS sequence"/>
</dbReference>
<sequence length="872" mass="97761">MMSPHHRRSFMSNEDYTQKISHSIYVTNFPDSINSRDLWRECNVTGTVVDHNLDWATSPFANKVRLKRSQKPVSPLFNGKPKNSDNGHSDSGHRMSNSPAHLYTNVVNGAHSSANPRSLISTSPALVLDDNCIIAKDFTKHAMGRVKDVNSIPNLKIILHDEGFVDVKLKYLGGMWVMFEFEKEETKTNMLTHTGVNSWFHTIKDVIHDFASDERIAWVDIKGVPLNAWSSETFSRIGKNGGRSFKIIVKGKVFMIRAKELFTWNPSFVVNKETSSSSDDESVQGEMHKVKQSYLSEEEEGEFKASDVEDLLEKKKSGGVLHVPSPSLSHPPGFTPVVNPDIENDIVHNKGDANGPAGYNEKEVIKSWHKTKNEWIKELSINHKLNFIAIQETKMDTISYMDVKLMWGNSNYDFVCSDSLGNSGGILCIWETSIFKKDHVTISDNFVAIYGTWLPIVGMVGGNSYGILSMRFVLEKKTVDQGLTPPGARDLITIITSPGIVDVKLEAIHDELTAIDKELDCGMATDTSLARRQELKRQLQDIKVKEDVDSIQKSKVKWAIEGDENSSWRKIRVAVWNCGDNKSPGPDSYTFEFFKKYWGLIGSDFCEASAFITERQILDGPFIINEILNWCKRKCKKAMLFKVNFAKAYDSVRWDYLNDVLVAFGFGSKVVSMILCTFCFSKASILVNVVTLNFCRVVQAGMFKGIRLNSSISVSHLFYADDALIIGEWSSDNILGGIINVLKCFYCLGINKLILHKESALGVGVIQAIYEGDSTLRDDFPRMYVLELDKQISVADKIVAQVDVSFQRPVRGGIELNQFNDLVSFIDSVSLSSSHNRCVCNASGDGNFRVKDILNSSRYVFLCPSSLRLTSG</sequence>
<reference evidence="2" key="2">
    <citation type="submission" date="2022-01" db="EMBL/GenBank/DDBJ databases">
        <authorList>
            <person name="Yamashiro T."/>
            <person name="Shiraishi A."/>
            <person name="Satake H."/>
            <person name="Nakayama K."/>
        </authorList>
    </citation>
    <scope>NUCLEOTIDE SEQUENCE</scope>
</reference>
<name>A0ABQ5HUU5_9ASTR</name>
<feature type="compositionally biased region" description="Basic and acidic residues" evidence="1">
    <location>
        <begin position="82"/>
        <end position="93"/>
    </location>
</feature>
<keyword evidence="3" id="KW-1185">Reference proteome</keyword>
<organism evidence="2 3">
    <name type="scientific">Tanacetum coccineum</name>
    <dbReference type="NCBI Taxonomy" id="301880"/>
    <lineage>
        <taxon>Eukaryota</taxon>
        <taxon>Viridiplantae</taxon>
        <taxon>Streptophyta</taxon>
        <taxon>Embryophyta</taxon>
        <taxon>Tracheophyta</taxon>
        <taxon>Spermatophyta</taxon>
        <taxon>Magnoliopsida</taxon>
        <taxon>eudicotyledons</taxon>
        <taxon>Gunneridae</taxon>
        <taxon>Pentapetalae</taxon>
        <taxon>asterids</taxon>
        <taxon>campanulids</taxon>
        <taxon>Asterales</taxon>
        <taxon>Asteraceae</taxon>
        <taxon>Asteroideae</taxon>
        <taxon>Anthemideae</taxon>
        <taxon>Anthemidinae</taxon>
        <taxon>Tanacetum</taxon>
    </lineage>
</organism>
<comment type="caution">
    <text evidence="2">The sequence shown here is derived from an EMBL/GenBank/DDBJ whole genome shotgun (WGS) entry which is preliminary data.</text>
</comment>
<evidence type="ECO:0000313" key="2">
    <source>
        <dbReference type="EMBL" id="GJT91615.1"/>
    </source>
</evidence>
<evidence type="ECO:0000256" key="1">
    <source>
        <dbReference type="SAM" id="MobiDB-lite"/>
    </source>
</evidence>
<feature type="region of interest" description="Disordered" evidence="1">
    <location>
        <begin position="67"/>
        <end position="100"/>
    </location>
</feature>
<dbReference type="EMBL" id="BQNB010020035">
    <property type="protein sequence ID" value="GJT91615.1"/>
    <property type="molecule type" value="Genomic_DNA"/>
</dbReference>
<accession>A0ABQ5HUU5</accession>